<evidence type="ECO:0000313" key="4">
    <source>
        <dbReference type="EMBL" id="MEV4926101.1"/>
    </source>
</evidence>
<feature type="compositionally biased region" description="Basic and acidic residues" evidence="2">
    <location>
        <begin position="18"/>
        <end position="32"/>
    </location>
</feature>
<dbReference type="InterPro" id="IPR003594">
    <property type="entry name" value="HATPase_dom"/>
</dbReference>
<feature type="region of interest" description="Disordered" evidence="2">
    <location>
        <begin position="1"/>
        <end position="45"/>
    </location>
</feature>
<dbReference type="CDD" id="cd16936">
    <property type="entry name" value="HATPase_RsbW-like"/>
    <property type="match status" value="1"/>
</dbReference>
<comment type="caution">
    <text evidence="4">The sequence shown here is derived from an EMBL/GenBank/DDBJ whole genome shotgun (WGS) entry which is preliminary data.</text>
</comment>
<organism evidence="4 5">
    <name type="scientific">Streptomyces roseoverticillatus</name>
    <dbReference type="NCBI Taxonomy" id="66429"/>
    <lineage>
        <taxon>Bacteria</taxon>
        <taxon>Bacillati</taxon>
        <taxon>Actinomycetota</taxon>
        <taxon>Actinomycetes</taxon>
        <taxon>Kitasatosporales</taxon>
        <taxon>Streptomycetaceae</taxon>
        <taxon>Streptomyces</taxon>
    </lineage>
</organism>
<keyword evidence="4" id="KW-0067">ATP-binding</keyword>
<accession>A0ABV3J0A0</accession>
<keyword evidence="1" id="KW-0723">Serine/threonine-protein kinase</keyword>
<reference evidence="4 5" key="1">
    <citation type="submission" date="2024-06" db="EMBL/GenBank/DDBJ databases">
        <title>The Natural Products Discovery Center: Release of the First 8490 Sequenced Strains for Exploring Actinobacteria Biosynthetic Diversity.</title>
        <authorList>
            <person name="Kalkreuter E."/>
            <person name="Kautsar S.A."/>
            <person name="Yang D."/>
            <person name="Bader C.D."/>
            <person name="Teijaro C.N."/>
            <person name="Fluegel L."/>
            <person name="Davis C.M."/>
            <person name="Simpson J.R."/>
            <person name="Lauterbach L."/>
            <person name="Steele A.D."/>
            <person name="Gui C."/>
            <person name="Meng S."/>
            <person name="Li G."/>
            <person name="Viehrig K."/>
            <person name="Ye F."/>
            <person name="Su P."/>
            <person name="Kiefer A.F."/>
            <person name="Nichols A."/>
            <person name="Cepeda A.J."/>
            <person name="Yan W."/>
            <person name="Fan B."/>
            <person name="Jiang Y."/>
            <person name="Adhikari A."/>
            <person name="Zheng C.-J."/>
            <person name="Schuster L."/>
            <person name="Cowan T.M."/>
            <person name="Smanski M.J."/>
            <person name="Chevrette M.G."/>
            <person name="De Carvalho L.P.S."/>
            <person name="Shen B."/>
        </authorList>
    </citation>
    <scope>NUCLEOTIDE SEQUENCE [LARGE SCALE GENOMIC DNA]</scope>
    <source>
        <strain evidence="4 5">NPDC053791</strain>
    </source>
</reference>
<feature type="compositionally biased region" description="Basic and acidic residues" evidence="2">
    <location>
        <begin position="146"/>
        <end position="156"/>
    </location>
</feature>
<evidence type="ECO:0000313" key="5">
    <source>
        <dbReference type="Proteomes" id="UP001552479"/>
    </source>
</evidence>
<keyword evidence="5" id="KW-1185">Reference proteome</keyword>
<dbReference type="Proteomes" id="UP001552479">
    <property type="component" value="Unassembled WGS sequence"/>
</dbReference>
<evidence type="ECO:0000259" key="3">
    <source>
        <dbReference type="Pfam" id="PF13581"/>
    </source>
</evidence>
<evidence type="ECO:0000256" key="2">
    <source>
        <dbReference type="SAM" id="MobiDB-lite"/>
    </source>
</evidence>
<dbReference type="EMBL" id="JBFASG010000029">
    <property type="protein sequence ID" value="MEV4926101.1"/>
    <property type="molecule type" value="Genomic_DNA"/>
</dbReference>
<dbReference type="Pfam" id="PF13581">
    <property type="entry name" value="HATPase_c_2"/>
    <property type="match status" value="1"/>
</dbReference>
<keyword evidence="4" id="KW-0547">Nucleotide-binding</keyword>
<evidence type="ECO:0000256" key="1">
    <source>
        <dbReference type="ARBA" id="ARBA00022527"/>
    </source>
</evidence>
<gene>
    <name evidence="4" type="ORF">AB0L03_25310</name>
</gene>
<feature type="region of interest" description="Disordered" evidence="2">
    <location>
        <begin position="132"/>
        <end position="156"/>
    </location>
</feature>
<dbReference type="InterPro" id="IPR036890">
    <property type="entry name" value="HATPase_C_sf"/>
</dbReference>
<dbReference type="PANTHER" id="PTHR35526">
    <property type="entry name" value="ANTI-SIGMA-F FACTOR RSBW-RELATED"/>
    <property type="match status" value="1"/>
</dbReference>
<sequence length="212" mass="22324">MKRQAAGRMGAESYAEGHAGDREGRTDHRSGHGDGAVHSGPRFERRLRRRDLTGVREARAELRRLLAHWGAPGRAETAELLTSELVTNALVHTDGGAVVKAVLTGAFGPARGRLRVEVRDFVAGHPALRGPGTDIGPVVGPGGAVEDGRPGSRGRDAVRDAARDAVPDVNDIEKAATSGRGLLLVHALADGWGVRAHGVGKSVWFELAAQEP</sequence>
<dbReference type="PANTHER" id="PTHR35526:SF3">
    <property type="entry name" value="ANTI-SIGMA-F FACTOR RSBW"/>
    <property type="match status" value="1"/>
</dbReference>
<feature type="domain" description="Histidine kinase/HSP90-like ATPase" evidence="3">
    <location>
        <begin position="51"/>
        <end position="205"/>
    </location>
</feature>
<keyword evidence="1" id="KW-0808">Transferase</keyword>
<dbReference type="GO" id="GO:0005524">
    <property type="term" value="F:ATP binding"/>
    <property type="evidence" value="ECO:0007669"/>
    <property type="project" value="UniProtKB-KW"/>
</dbReference>
<proteinExistence type="predicted"/>
<keyword evidence="1" id="KW-0418">Kinase</keyword>
<protein>
    <submittedName>
        <fullName evidence="4">ATP-binding protein</fullName>
    </submittedName>
</protein>
<dbReference type="Gene3D" id="3.30.565.10">
    <property type="entry name" value="Histidine kinase-like ATPase, C-terminal domain"/>
    <property type="match status" value="1"/>
</dbReference>
<name>A0ABV3J0A0_9ACTN</name>
<dbReference type="InterPro" id="IPR050267">
    <property type="entry name" value="Anti-sigma-factor_SerPK"/>
</dbReference>